<keyword evidence="3" id="KW-0808">Transferase</keyword>
<dbReference type="STRING" id="2903.R1D838"/>
<dbReference type="Pfam" id="PF01553">
    <property type="entry name" value="Acyltransferase"/>
    <property type="match status" value="1"/>
</dbReference>
<reference evidence="9" key="1">
    <citation type="journal article" date="2013" name="Nature">
        <title>Pan genome of the phytoplankton Emiliania underpins its global distribution.</title>
        <authorList>
            <person name="Read B.A."/>
            <person name="Kegel J."/>
            <person name="Klute M.J."/>
            <person name="Kuo A."/>
            <person name="Lefebvre S.C."/>
            <person name="Maumus F."/>
            <person name="Mayer C."/>
            <person name="Miller J."/>
            <person name="Monier A."/>
            <person name="Salamov A."/>
            <person name="Young J."/>
            <person name="Aguilar M."/>
            <person name="Claverie J.M."/>
            <person name="Frickenhaus S."/>
            <person name="Gonzalez K."/>
            <person name="Herman E.K."/>
            <person name="Lin Y.C."/>
            <person name="Napier J."/>
            <person name="Ogata H."/>
            <person name="Sarno A.F."/>
            <person name="Shmutz J."/>
            <person name="Schroeder D."/>
            <person name="de Vargas C."/>
            <person name="Verret F."/>
            <person name="von Dassow P."/>
            <person name="Valentin K."/>
            <person name="Van de Peer Y."/>
            <person name="Wheeler G."/>
            <person name="Dacks J.B."/>
            <person name="Delwiche C.F."/>
            <person name="Dyhrman S.T."/>
            <person name="Glockner G."/>
            <person name="John U."/>
            <person name="Richards T."/>
            <person name="Worden A.Z."/>
            <person name="Zhang X."/>
            <person name="Grigoriev I.V."/>
            <person name="Allen A.E."/>
            <person name="Bidle K."/>
            <person name="Borodovsky M."/>
            <person name="Bowler C."/>
            <person name="Brownlee C."/>
            <person name="Cock J.M."/>
            <person name="Elias M."/>
            <person name="Gladyshev V.N."/>
            <person name="Groth M."/>
            <person name="Guda C."/>
            <person name="Hadaegh A."/>
            <person name="Iglesias-Rodriguez M.D."/>
            <person name="Jenkins J."/>
            <person name="Jones B.M."/>
            <person name="Lawson T."/>
            <person name="Leese F."/>
            <person name="Lindquist E."/>
            <person name="Lobanov A."/>
            <person name="Lomsadze A."/>
            <person name="Malik S.B."/>
            <person name="Marsh M.E."/>
            <person name="Mackinder L."/>
            <person name="Mock T."/>
            <person name="Mueller-Roeber B."/>
            <person name="Pagarete A."/>
            <person name="Parker M."/>
            <person name="Probert I."/>
            <person name="Quesneville H."/>
            <person name="Raines C."/>
            <person name="Rensing S.A."/>
            <person name="Riano-Pachon D.M."/>
            <person name="Richier S."/>
            <person name="Rokitta S."/>
            <person name="Shiraiwa Y."/>
            <person name="Soanes D.M."/>
            <person name="van der Giezen M."/>
            <person name="Wahlund T.M."/>
            <person name="Williams B."/>
            <person name="Wilson W."/>
            <person name="Wolfe G."/>
            <person name="Wurch L.L."/>
        </authorList>
    </citation>
    <scope>NUCLEOTIDE SEQUENCE</scope>
</reference>
<dbReference type="EnsemblProtists" id="EOD31598">
    <property type="protein sequence ID" value="EOD31598"/>
    <property type="gene ID" value="EMIHUDRAFT_442191"/>
</dbReference>
<organism evidence="8 9">
    <name type="scientific">Emiliania huxleyi (strain CCMP1516)</name>
    <dbReference type="NCBI Taxonomy" id="280463"/>
    <lineage>
        <taxon>Eukaryota</taxon>
        <taxon>Haptista</taxon>
        <taxon>Haptophyta</taxon>
        <taxon>Prymnesiophyceae</taxon>
        <taxon>Isochrysidales</taxon>
        <taxon>Noelaerhabdaceae</taxon>
        <taxon>Emiliania</taxon>
    </lineage>
</organism>
<evidence type="ECO:0000256" key="2">
    <source>
        <dbReference type="ARBA" id="ARBA00022516"/>
    </source>
</evidence>
<dbReference type="SMART" id="SM00563">
    <property type="entry name" value="PlsC"/>
    <property type="match status" value="1"/>
</dbReference>
<keyword evidence="4" id="KW-0443">Lipid metabolism</keyword>
<dbReference type="AlphaFoldDB" id="A0A0D3K763"/>
<dbReference type="RefSeq" id="XP_005761050.1">
    <property type="nucleotide sequence ID" value="XM_005760993.1"/>
</dbReference>
<keyword evidence="6" id="KW-0812">Transmembrane</keyword>
<dbReference type="GO" id="GO:0006654">
    <property type="term" value="P:phosphatidic acid biosynthetic process"/>
    <property type="evidence" value="ECO:0007669"/>
    <property type="project" value="TreeGrafter"/>
</dbReference>
<name>A0A0D3K763_EMIH1</name>
<evidence type="ECO:0000313" key="8">
    <source>
        <dbReference type="EnsemblProtists" id="EOD31598"/>
    </source>
</evidence>
<dbReference type="RefSeq" id="XP_005784027.1">
    <property type="nucleotide sequence ID" value="XM_005783970.1"/>
</dbReference>
<keyword evidence="9" id="KW-1185">Reference proteome</keyword>
<dbReference type="HOGENOM" id="CLU_699146_0_0_1"/>
<dbReference type="Proteomes" id="UP000013827">
    <property type="component" value="Unassembled WGS sequence"/>
</dbReference>
<evidence type="ECO:0000256" key="4">
    <source>
        <dbReference type="ARBA" id="ARBA00023098"/>
    </source>
</evidence>
<proteinExistence type="predicted"/>
<dbReference type="eggNOG" id="KOG2848">
    <property type="taxonomic scope" value="Eukaryota"/>
</dbReference>
<feature type="transmembrane region" description="Helical" evidence="6">
    <location>
        <begin position="71"/>
        <end position="93"/>
    </location>
</feature>
<evidence type="ECO:0000256" key="5">
    <source>
        <dbReference type="ARBA" id="ARBA00023315"/>
    </source>
</evidence>
<comment type="pathway">
    <text evidence="1">Lipid metabolism.</text>
</comment>
<feature type="transmembrane region" description="Helical" evidence="6">
    <location>
        <begin position="345"/>
        <end position="369"/>
    </location>
</feature>
<evidence type="ECO:0000256" key="3">
    <source>
        <dbReference type="ARBA" id="ARBA00022679"/>
    </source>
</evidence>
<evidence type="ECO:0000313" key="9">
    <source>
        <dbReference type="Proteomes" id="UP000013827"/>
    </source>
</evidence>
<feature type="transmembrane region" description="Helical" evidence="6">
    <location>
        <begin position="376"/>
        <end position="394"/>
    </location>
</feature>
<accession>A0A0D3K763</accession>
<dbReference type="PaxDb" id="2903-EOD08621"/>
<dbReference type="OMA" id="PLEKIYM"/>
<keyword evidence="2" id="KW-0444">Lipid biosynthesis</keyword>
<evidence type="ECO:0000256" key="1">
    <source>
        <dbReference type="ARBA" id="ARBA00005189"/>
    </source>
</evidence>
<keyword evidence="6" id="KW-1133">Transmembrane helix</keyword>
<keyword evidence="5" id="KW-0012">Acyltransferase</keyword>
<dbReference type="PANTHER" id="PTHR10434:SF64">
    <property type="entry name" value="1-ACYL-SN-GLYCEROL-3-PHOSPHATE ACYLTRANSFERASE-RELATED"/>
    <property type="match status" value="1"/>
</dbReference>
<dbReference type="PANTHER" id="PTHR10434">
    <property type="entry name" value="1-ACYL-SN-GLYCEROL-3-PHOSPHATE ACYLTRANSFERASE"/>
    <property type="match status" value="1"/>
</dbReference>
<dbReference type="SUPFAM" id="SSF69593">
    <property type="entry name" value="Glycerol-3-phosphate (1)-acyltransferase"/>
    <property type="match status" value="1"/>
</dbReference>
<reference evidence="8" key="2">
    <citation type="submission" date="2024-10" db="UniProtKB">
        <authorList>
            <consortium name="EnsemblProtists"/>
        </authorList>
    </citation>
    <scope>IDENTIFICATION</scope>
</reference>
<dbReference type="CDD" id="cd07989">
    <property type="entry name" value="LPLAT_AGPAT-like"/>
    <property type="match status" value="1"/>
</dbReference>
<evidence type="ECO:0000256" key="6">
    <source>
        <dbReference type="SAM" id="Phobius"/>
    </source>
</evidence>
<dbReference type="GeneID" id="17276871"/>
<dbReference type="KEGG" id="ehx:EMIHUDRAFT_442191"/>
<sequence>MAAMTELSALQSAIEAPHTEGEGEDLFVKLARLRNAAEAAGEGEVLAALDELRPKLRRQLSRPSLAAKVHMVWRLLLTLIVTIWGCMALLLFTPLRLTHPLLRPLGVPNGLLPLDVLELAWAHLVLRAAGVRVRVEGEGAGRWSGIPHGVIVYNHASNLDPFILFVACGGHRAPKFVGKKVLFAVPIFGWMSLALGQVPINRGDPKKSIATMNERVAAIMSRWSRSVAVSPEGTRTKDGHLVLPFKKGVFHLSQQMQAPILPLAIHGAFDLWPPSRLFTGVGEITVRALEAQPPLPPLPEAEAHASGTAATDEARMRLQRTYVDHFSKQRDKPAPYTFGHMAEDALYVGVAVVAFAALKSGCWLLLAAAGFSTESLAVLFAITTVSITFLVHHYL</sequence>
<evidence type="ECO:0000259" key="7">
    <source>
        <dbReference type="SMART" id="SM00563"/>
    </source>
</evidence>
<feature type="domain" description="Phospholipid/glycerol acyltransferase" evidence="7">
    <location>
        <begin position="149"/>
        <end position="268"/>
    </location>
</feature>
<dbReference type="KEGG" id="ehx:EMIHUDRAFT_438276"/>
<keyword evidence="6" id="KW-0472">Membrane</keyword>
<dbReference type="GeneID" id="17254707"/>
<dbReference type="GO" id="GO:0003841">
    <property type="term" value="F:1-acylglycerol-3-phosphate O-acyltransferase activity"/>
    <property type="evidence" value="ECO:0007669"/>
    <property type="project" value="TreeGrafter"/>
</dbReference>
<dbReference type="InterPro" id="IPR002123">
    <property type="entry name" value="Plipid/glycerol_acylTrfase"/>
</dbReference>
<protein>
    <recommendedName>
        <fullName evidence="7">Phospholipid/glycerol acyltransferase domain-containing protein</fullName>
    </recommendedName>
</protein>
<dbReference type="EnsemblProtists" id="EOD08621">
    <property type="protein sequence ID" value="EOD08621"/>
    <property type="gene ID" value="EMIHUDRAFT_438276"/>
</dbReference>